<gene>
    <name evidence="3" type="primary">LOC107793355</name>
</gene>
<dbReference type="PANTHER" id="PTHR33064">
    <property type="entry name" value="POL PROTEIN"/>
    <property type="match status" value="1"/>
</dbReference>
<dbReference type="KEGG" id="nta:107793355"/>
<dbReference type="Gene3D" id="3.30.70.270">
    <property type="match status" value="2"/>
</dbReference>
<reference evidence="3" key="1">
    <citation type="submission" date="2025-08" db="UniProtKB">
        <authorList>
            <consortium name="RefSeq"/>
        </authorList>
    </citation>
    <scope>IDENTIFICATION</scope>
</reference>
<evidence type="ECO:0000259" key="2">
    <source>
        <dbReference type="PROSITE" id="PS50878"/>
    </source>
</evidence>
<dbReference type="SMR" id="A0A1S4A3F6"/>
<evidence type="ECO:0000256" key="1">
    <source>
        <dbReference type="SAM" id="SignalP"/>
    </source>
</evidence>
<dbReference type="OMA" id="THEQQKW"/>
<proteinExistence type="predicted"/>
<name>A0A1S4A3F6_TOBAC</name>
<feature type="signal peptide" evidence="1">
    <location>
        <begin position="1"/>
        <end position="24"/>
    </location>
</feature>
<dbReference type="AlphaFoldDB" id="A0A1S4A3F6"/>
<dbReference type="STRING" id="4097.A0A1S4A3F6"/>
<dbReference type="InterPro" id="IPR051320">
    <property type="entry name" value="Viral_Replic_Matur_Polypro"/>
</dbReference>
<protein>
    <submittedName>
        <fullName evidence="3">Uncharacterized mitochondrial protein AtMg00860-like</fullName>
    </submittedName>
</protein>
<dbReference type="InterPro" id="IPR043128">
    <property type="entry name" value="Rev_trsase/Diguanyl_cyclase"/>
</dbReference>
<dbReference type="SUPFAM" id="SSF56672">
    <property type="entry name" value="DNA/RNA polymerases"/>
    <property type="match status" value="1"/>
</dbReference>
<feature type="domain" description="Reverse transcriptase" evidence="2">
    <location>
        <begin position="1"/>
        <end position="67"/>
    </location>
</feature>
<accession>A0A1S4A3F6</accession>
<dbReference type="PaxDb" id="4097-A0A1S4A3F6"/>
<dbReference type="Pfam" id="PF00078">
    <property type="entry name" value="RVT_1"/>
    <property type="match status" value="1"/>
</dbReference>
<dbReference type="FunFam" id="3.30.70.270:FF:000003">
    <property type="entry name" value="Transposon Ty3-G Gag-Pol polyprotein"/>
    <property type="match status" value="1"/>
</dbReference>
<dbReference type="PROSITE" id="PS50878">
    <property type="entry name" value="RT_POL"/>
    <property type="match status" value="1"/>
</dbReference>
<organism evidence="3">
    <name type="scientific">Nicotiana tabacum</name>
    <name type="common">Common tobacco</name>
    <dbReference type="NCBI Taxonomy" id="4097"/>
    <lineage>
        <taxon>Eukaryota</taxon>
        <taxon>Viridiplantae</taxon>
        <taxon>Streptophyta</taxon>
        <taxon>Embryophyta</taxon>
        <taxon>Tracheophyta</taxon>
        <taxon>Spermatophyta</taxon>
        <taxon>Magnoliopsida</taxon>
        <taxon>eudicotyledons</taxon>
        <taxon>Gunneridae</taxon>
        <taxon>Pentapetalae</taxon>
        <taxon>asterids</taxon>
        <taxon>lamiids</taxon>
        <taxon>Solanales</taxon>
        <taxon>Solanaceae</taxon>
        <taxon>Nicotianoideae</taxon>
        <taxon>Nicotianeae</taxon>
        <taxon>Nicotiana</taxon>
    </lineage>
</organism>
<dbReference type="InterPro" id="IPR043502">
    <property type="entry name" value="DNA/RNA_pol_sf"/>
</dbReference>
<sequence>MNSIFKPFLRHFVLVFFDDILVYGHSWPDHLDHLSQVFDLLRQNSLVVKCSKCQFGQTSIDYLGHIISSKGLQVDSAKIQAIESSPPPSSVKDVRDFLGLTGYYRRFVKSYAQLASLLTDILKKDAFKWSDLESKAFLQ</sequence>
<evidence type="ECO:0000313" key="3">
    <source>
        <dbReference type="RefSeq" id="XP_016471173.1"/>
    </source>
</evidence>
<dbReference type="RefSeq" id="XP_016471173.1">
    <property type="nucleotide sequence ID" value="XM_016615687.1"/>
</dbReference>
<keyword evidence="1" id="KW-0732">Signal</keyword>
<feature type="chain" id="PRO_5010328310" evidence="1">
    <location>
        <begin position="25"/>
        <end position="139"/>
    </location>
</feature>
<dbReference type="PANTHER" id="PTHR33064:SF37">
    <property type="entry name" value="RIBONUCLEASE H"/>
    <property type="match status" value="1"/>
</dbReference>
<dbReference type="OrthoDB" id="415724at2759"/>
<dbReference type="InterPro" id="IPR000477">
    <property type="entry name" value="RT_dom"/>
</dbReference>